<evidence type="ECO:0000313" key="2">
    <source>
        <dbReference type="EMBL" id="ATG74444.1"/>
    </source>
</evidence>
<keyword evidence="3" id="KW-1185">Reference proteome</keyword>
<dbReference type="KEGG" id="zdf:AN401_11745"/>
<sequence>MEFELKHGLPFGKDADAEMQYRVELRELTAGDIIEAEEASEKLMLGPNGPVLVSSPARMGTELLRRQVKRVGKLQGLSLGQLKSLHPDDLELLNAQVVARDALLAREIADRGRADGAPGDH</sequence>
<dbReference type="EMBL" id="CP012621">
    <property type="protein sequence ID" value="ATG74444.1"/>
    <property type="molecule type" value="Genomic_DNA"/>
</dbReference>
<gene>
    <name evidence="1" type="ORF">AN401_11015</name>
    <name evidence="2" type="ORF">AN401_11745</name>
</gene>
<proteinExistence type="predicted"/>
<dbReference type="Pfam" id="PF23746">
    <property type="entry name" value="Gp41_Mu"/>
    <property type="match status" value="1"/>
</dbReference>
<dbReference type="InterPro" id="IPR056974">
    <property type="entry name" value="Tail_Gp41-like"/>
</dbReference>
<reference evidence="3" key="2">
    <citation type="submission" date="2015-09" db="EMBL/GenBank/DDBJ databases">
        <authorList>
            <person name="Shao Z."/>
            <person name="Wang L."/>
        </authorList>
    </citation>
    <scope>NUCLEOTIDE SEQUENCE [LARGE SCALE GENOMIC DNA]</scope>
    <source>
        <strain evidence="3">F13-1</strain>
    </source>
</reference>
<dbReference type="RefSeq" id="WP_096779403.1">
    <property type="nucleotide sequence ID" value="NZ_CP012621.1"/>
</dbReference>
<dbReference type="Proteomes" id="UP000217763">
    <property type="component" value="Chromosome"/>
</dbReference>
<dbReference type="KEGG" id="zdf:AN401_11015"/>
<dbReference type="AlphaFoldDB" id="A0A291HQN2"/>
<accession>A0A291HQN2</accession>
<name>A0A291HQN2_9GAMM</name>
<organism evidence="2 3">
    <name type="scientific">Zobellella denitrificans</name>
    <dbReference type="NCBI Taxonomy" id="347534"/>
    <lineage>
        <taxon>Bacteria</taxon>
        <taxon>Pseudomonadati</taxon>
        <taxon>Pseudomonadota</taxon>
        <taxon>Gammaproteobacteria</taxon>
        <taxon>Aeromonadales</taxon>
        <taxon>Aeromonadaceae</taxon>
        <taxon>Zobellella</taxon>
    </lineage>
</organism>
<protein>
    <recommendedName>
        <fullName evidence="4">Mu-like prophage FluMu protein gp41</fullName>
    </recommendedName>
</protein>
<evidence type="ECO:0000313" key="1">
    <source>
        <dbReference type="EMBL" id="ATG74326.1"/>
    </source>
</evidence>
<dbReference type="EMBL" id="CP012621">
    <property type="protein sequence ID" value="ATG74326.1"/>
    <property type="molecule type" value="Genomic_DNA"/>
</dbReference>
<reference evidence="2" key="1">
    <citation type="submission" date="2015-09" db="EMBL/GenBank/DDBJ databases">
        <authorList>
            <person name="Jackson K.R."/>
            <person name="Lunt B.L."/>
            <person name="Fisher J.N.B."/>
            <person name="Gardner A.V."/>
            <person name="Bailey M.E."/>
            <person name="Deus L.M."/>
            <person name="Earl A.S."/>
            <person name="Gibby P.D."/>
            <person name="Hartmann K.A."/>
            <person name="Liu J.E."/>
            <person name="Manci A.M."/>
            <person name="Nielsen D.A."/>
            <person name="Solomon M.B."/>
            <person name="Breakwell D.P."/>
            <person name="Burnett S.H."/>
            <person name="Grose J.H."/>
        </authorList>
    </citation>
    <scope>NUCLEOTIDE SEQUENCE [LARGE SCALE GENOMIC DNA]</scope>
    <source>
        <strain evidence="2">F13-1</strain>
    </source>
</reference>
<evidence type="ECO:0008006" key="4">
    <source>
        <dbReference type="Google" id="ProtNLM"/>
    </source>
</evidence>
<evidence type="ECO:0000313" key="3">
    <source>
        <dbReference type="Proteomes" id="UP000217763"/>
    </source>
</evidence>